<feature type="repeat" description="TPR" evidence="1">
    <location>
        <begin position="479"/>
        <end position="512"/>
    </location>
</feature>
<evidence type="ECO:0000259" key="2">
    <source>
        <dbReference type="Pfam" id="PF13480"/>
    </source>
</evidence>
<dbReference type="Pfam" id="PF13432">
    <property type="entry name" value="TPR_16"/>
    <property type="match status" value="1"/>
</dbReference>
<dbReference type="Gene3D" id="1.25.40.10">
    <property type="entry name" value="Tetratricopeptide repeat domain"/>
    <property type="match status" value="4"/>
</dbReference>
<protein>
    <submittedName>
        <fullName evidence="3">GNAT family N-acetyltransferase</fullName>
    </submittedName>
</protein>
<gene>
    <name evidence="3" type="ORF">HJG54_19435</name>
</gene>
<dbReference type="PROSITE" id="PS50293">
    <property type="entry name" value="TPR_REGION"/>
    <property type="match status" value="4"/>
</dbReference>
<dbReference type="InterPro" id="IPR019734">
    <property type="entry name" value="TPR_rpt"/>
</dbReference>
<dbReference type="SUPFAM" id="SSF48452">
    <property type="entry name" value="TPR-like"/>
    <property type="match status" value="2"/>
</dbReference>
<reference evidence="3" key="1">
    <citation type="submission" date="2020-05" db="EMBL/GenBank/DDBJ databases">
        <authorList>
            <person name="Zhu T."/>
            <person name="Keshari N."/>
            <person name="Lu X."/>
        </authorList>
    </citation>
    <scope>NUCLEOTIDE SEQUENCE</scope>
    <source>
        <strain evidence="3">NK1-12</strain>
    </source>
</reference>
<feature type="repeat" description="TPR" evidence="1">
    <location>
        <begin position="407"/>
        <end position="440"/>
    </location>
</feature>
<sequence length="786" mass="89550">MYIDTIDTLEAMQPVRERWNSVYEADPHSQFFVSWVWIFGYLKRQSDAGVPWFVLAARAGSSESDYVAFLPLNVCVQNDDELGLYSQLKLAGITDSHSPGFICIPEYEHDATAAFVAYLQHQETWSVFELQHMQKDSPRLLHVLNSFPANQVKIVEMGDRVYKDELDAIDNSICPYIPLPTGWEEYLQSLGASTRKNIRKKLKRFLQQSDGPDGCYIASANEANIERYLDILLGFWQANWESRKGAKHCSMVADSWRFLLRHCFNHHCLYLPILWHGDRPVGAIAHFIDRSHQSLLSFVSARDETFTDLSPGLILHSEAIRYAIQNGFRVYDFLMGNEAYKYSFGAQEHYITTVVIHRKDWIHQDIILNPRSIPEAITIAEIYHRENHLDEAKKRYQQILASQPEQPAVLYSLAVIMQREGDYPAAEALLKQLLEIQPTNTRVWFSLGTLYQQQGQLTAAISTYKQSLRTAPEADVVTLAIYHNLGYALQQQGNWDEAIEYYQSAREFAPDCAEAEAMWANALHAQGRLSTEEKERYAAVNYALGHKRWRAGDIKVAIEYYRQAVAMRPDWAEAHYNLGLALQESEEWSWDDVIACYRQAQALAPDSTEIDVSLANALFAQGKLSLEKQSFYAVVTYDLGHQYRQRGNWEAAAQYYRKAIALKPDWAEAYHSLGLALQKASSSNLDEAIACYQKAQALEPAFLKADVSLANACFARGKLPAEKLADYAALNHDLGYQYQQLGDLELAIDHYRQAIAMEPNLIEARDNLRLALQKQGNVQIKVSVAK</sequence>
<name>A0AA96WG66_9CYAN</name>
<dbReference type="GO" id="GO:0006493">
    <property type="term" value="P:protein O-linked glycosylation"/>
    <property type="evidence" value="ECO:0007669"/>
    <property type="project" value="InterPro"/>
</dbReference>
<feature type="domain" description="BioF2-like acetyltransferase" evidence="2">
    <location>
        <begin position="193"/>
        <end position="341"/>
    </location>
</feature>
<dbReference type="AlphaFoldDB" id="A0AA96WG66"/>
<dbReference type="RefSeq" id="WP_316430771.1">
    <property type="nucleotide sequence ID" value="NZ_CP053586.1"/>
</dbReference>
<evidence type="ECO:0000256" key="1">
    <source>
        <dbReference type="PROSITE-ProRule" id="PRU00339"/>
    </source>
</evidence>
<dbReference type="EMBL" id="CP053586">
    <property type="protein sequence ID" value="WNZ24803.1"/>
    <property type="molecule type" value="Genomic_DNA"/>
</dbReference>
<feature type="repeat" description="TPR" evidence="1">
    <location>
        <begin position="538"/>
        <end position="571"/>
    </location>
</feature>
<dbReference type="InterPro" id="IPR038740">
    <property type="entry name" value="BioF2-like_GNAT_dom"/>
</dbReference>
<proteinExistence type="predicted"/>
<keyword evidence="1" id="KW-0802">TPR repeat</keyword>
<evidence type="ECO:0000313" key="3">
    <source>
        <dbReference type="EMBL" id="WNZ24803.1"/>
    </source>
</evidence>
<dbReference type="SMART" id="SM00028">
    <property type="entry name" value="TPR"/>
    <property type="match status" value="9"/>
</dbReference>
<dbReference type="PANTHER" id="PTHR44366:SF1">
    <property type="entry name" value="UDP-N-ACETYLGLUCOSAMINE--PEPTIDE N-ACETYLGLUCOSAMINYLTRANSFERASE 110 KDA SUBUNIT"/>
    <property type="match status" value="1"/>
</dbReference>
<dbReference type="Pfam" id="PF13480">
    <property type="entry name" value="Acetyltransf_6"/>
    <property type="match status" value="1"/>
</dbReference>
<dbReference type="Pfam" id="PF13181">
    <property type="entry name" value="TPR_8"/>
    <property type="match status" value="1"/>
</dbReference>
<dbReference type="InterPro" id="IPR016181">
    <property type="entry name" value="Acyl_CoA_acyltransferase"/>
</dbReference>
<feature type="repeat" description="TPR" evidence="1">
    <location>
        <begin position="633"/>
        <end position="666"/>
    </location>
</feature>
<dbReference type="GO" id="GO:0097363">
    <property type="term" value="F:protein O-acetylglucosaminyltransferase activity"/>
    <property type="evidence" value="ECO:0007669"/>
    <property type="project" value="TreeGrafter"/>
</dbReference>
<dbReference type="SUPFAM" id="SSF55729">
    <property type="entry name" value="Acyl-CoA N-acyltransferases (Nat)"/>
    <property type="match status" value="1"/>
</dbReference>
<dbReference type="Gene3D" id="3.40.630.30">
    <property type="match status" value="1"/>
</dbReference>
<dbReference type="Pfam" id="PF13424">
    <property type="entry name" value="TPR_12"/>
    <property type="match status" value="1"/>
</dbReference>
<feature type="repeat" description="TPR" evidence="1">
    <location>
        <begin position="728"/>
        <end position="761"/>
    </location>
</feature>
<dbReference type="InterPro" id="IPR037919">
    <property type="entry name" value="OGT"/>
</dbReference>
<dbReference type="Pfam" id="PF13414">
    <property type="entry name" value="TPR_11"/>
    <property type="match status" value="2"/>
</dbReference>
<feature type="repeat" description="TPR" evidence="1">
    <location>
        <begin position="441"/>
        <end position="474"/>
    </location>
</feature>
<organism evidence="3">
    <name type="scientific">Leptolyngbya sp. NK1-12</name>
    <dbReference type="NCBI Taxonomy" id="2547451"/>
    <lineage>
        <taxon>Bacteria</taxon>
        <taxon>Bacillati</taxon>
        <taxon>Cyanobacteriota</taxon>
        <taxon>Cyanophyceae</taxon>
        <taxon>Leptolyngbyales</taxon>
        <taxon>Leptolyngbyaceae</taxon>
        <taxon>Leptolyngbya group</taxon>
        <taxon>Leptolyngbya</taxon>
    </lineage>
</organism>
<accession>A0AA96WG66</accession>
<dbReference type="InterPro" id="IPR011990">
    <property type="entry name" value="TPR-like_helical_dom_sf"/>
</dbReference>
<dbReference type="PANTHER" id="PTHR44366">
    <property type="entry name" value="UDP-N-ACETYLGLUCOSAMINE--PEPTIDE N-ACETYLGLUCOSAMINYLTRANSFERASE 110 KDA SUBUNIT"/>
    <property type="match status" value="1"/>
</dbReference>
<dbReference type="PROSITE" id="PS50005">
    <property type="entry name" value="TPR"/>
    <property type="match status" value="6"/>
</dbReference>